<evidence type="ECO:0000256" key="7">
    <source>
        <dbReference type="ARBA" id="ARBA00023180"/>
    </source>
</evidence>
<evidence type="ECO:0000313" key="12">
    <source>
        <dbReference type="Proteomes" id="UP000265200"/>
    </source>
</evidence>
<dbReference type="GO" id="GO:0005886">
    <property type="term" value="C:plasma membrane"/>
    <property type="evidence" value="ECO:0007669"/>
    <property type="project" value="UniProtKB-SubCell"/>
</dbReference>
<feature type="signal peptide" evidence="9">
    <location>
        <begin position="1"/>
        <end position="19"/>
    </location>
</feature>
<evidence type="ECO:0000256" key="2">
    <source>
        <dbReference type="ARBA" id="ARBA00022475"/>
    </source>
</evidence>
<dbReference type="AlphaFoldDB" id="A0A3P9I9A8"/>
<dbReference type="Pfam" id="PF07686">
    <property type="entry name" value="V-set"/>
    <property type="match status" value="1"/>
</dbReference>
<name>A0A3P9I9A8_ORYLA</name>
<accession>A0A3P9I9A8</accession>
<keyword evidence="3 9" id="KW-0732">Signal</keyword>
<evidence type="ECO:0000256" key="5">
    <source>
        <dbReference type="ARBA" id="ARBA00023136"/>
    </source>
</evidence>
<dbReference type="Proteomes" id="UP000265200">
    <property type="component" value="Chromosome 18"/>
</dbReference>
<dbReference type="InterPro" id="IPR052051">
    <property type="entry name" value="TCR_complex_component"/>
</dbReference>
<dbReference type="PROSITE" id="PS50835">
    <property type="entry name" value="IG_LIKE"/>
    <property type="match status" value="1"/>
</dbReference>
<keyword evidence="4" id="KW-0391">Immunity</keyword>
<dbReference type="SUPFAM" id="SSF48726">
    <property type="entry name" value="Immunoglobulin"/>
    <property type="match status" value="1"/>
</dbReference>
<dbReference type="InterPro" id="IPR036179">
    <property type="entry name" value="Ig-like_dom_sf"/>
</dbReference>
<evidence type="ECO:0000256" key="9">
    <source>
        <dbReference type="SAM" id="SignalP"/>
    </source>
</evidence>
<dbReference type="InterPro" id="IPR003599">
    <property type="entry name" value="Ig_sub"/>
</dbReference>
<evidence type="ECO:0000313" key="11">
    <source>
        <dbReference type="Ensembl" id="ENSORLP00015016474.1"/>
    </source>
</evidence>
<reference evidence="11 12" key="2">
    <citation type="submission" date="2017-04" db="EMBL/GenBank/DDBJ databases">
        <title>CpG methylation of centromeres and impact of large insertions on vertebrate speciation.</title>
        <authorList>
            <person name="Ichikawa K."/>
            <person name="Yoshimura J."/>
            <person name="Morishita S."/>
        </authorList>
    </citation>
    <scope>NUCLEOTIDE SEQUENCE</scope>
    <source>
        <strain evidence="11 12">HSOK</strain>
    </source>
</reference>
<evidence type="ECO:0000256" key="8">
    <source>
        <dbReference type="SAM" id="Phobius"/>
    </source>
</evidence>
<dbReference type="Gene3D" id="2.60.40.10">
    <property type="entry name" value="Immunoglobulins"/>
    <property type="match status" value="1"/>
</dbReference>
<keyword evidence="5 8" id="KW-0472">Membrane</keyword>
<dbReference type="PANTHER" id="PTHR19433">
    <property type="entry name" value="T-CELL RECEPTOR ALPHA CHAIN V REGION-RELATED"/>
    <property type="match status" value="1"/>
</dbReference>
<comment type="subcellular location">
    <subcellularLocation>
        <location evidence="1">Cell membrane</location>
    </subcellularLocation>
</comment>
<keyword evidence="8" id="KW-0812">Transmembrane</keyword>
<evidence type="ECO:0000256" key="6">
    <source>
        <dbReference type="ARBA" id="ARBA00023157"/>
    </source>
</evidence>
<feature type="transmembrane region" description="Helical" evidence="8">
    <location>
        <begin position="149"/>
        <end position="170"/>
    </location>
</feature>
<dbReference type="PANTHER" id="PTHR19433:SF111">
    <property type="entry name" value="T CELL RECEPTOR ALPHA VARIABLE 4"/>
    <property type="match status" value="1"/>
</dbReference>
<protein>
    <recommendedName>
        <fullName evidence="10">Ig-like domain-containing protein</fullName>
    </recommendedName>
</protein>
<dbReference type="InterPro" id="IPR007110">
    <property type="entry name" value="Ig-like_dom"/>
</dbReference>
<keyword evidence="2" id="KW-1003">Cell membrane</keyword>
<keyword evidence="7" id="KW-0325">Glycoprotein</keyword>
<dbReference type="GO" id="GO:0002376">
    <property type="term" value="P:immune system process"/>
    <property type="evidence" value="ECO:0007669"/>
    <property type="project" value="UniProtKB-KW"/>
</dbReference>
<feature type="chain" id="PRO_5018038038" description="Ig-like domain-containing protein" evidence="9">
    <location>
        <begin position="20"/>
        <end position="227"/>
    </location>
</feature>
<feature type="domain" description="Ig-like" evidence="10">
    <location>
        <begin position="5"/>
        <end position="107"/>
    </location>
</feature>
<evidence type="ECO:0000256" key="1">
    <source>
        <dbReference type="ARBA" id="ARBA00004236"/>
    </source>
</evidence>
<dbReference type="InterPro" id="IPR013783">
    <property type="entry name" value="Ig-like_fold"/>
</dbReference>
<evidence type="ECO:0000259" key="10">
    <source>
        <dbReference type="PROSITE" id="PS50835"/>
    </source>
</evidence>
<sequence>MRSLAIITVFLLCSRSCFCESKTVEVQSGETVTLLCSDFTKNRQQTDWFRMVNSSKVSCISSMFGVDGGPSYCDGFDGGKFNMSSNSSSVSLKISGVDESDSGLYFCGFYINKHTVIGDVTQLIIKGEDNDSNAKEEGNSHNVHVRMDLLSVILAALTVLLSAVVVVLAVKIRSLLTAARKEQENTKNLDSNDLNYAALSFRQKPKKGGRSPSDRELQSHVLYAATR</sequence>
<dbReference type="Ensembl" id="ENSORLT00015024674.1">
    <property type="protein sequence ID" value="ENSORLP00015016474.1"/>
    <property type="gene ID" value="ENSORLG00015017481.1"/>
</dbReference>
<keyword evidence="8" id="KW-1133">Transmembrane helix</keyword>
<reference evidence="11" key="3">
    <citation type="submission" date="2025-08" db="UniProtKB">
        <authorList>
            <consortium name="Ensembl"/>
        </authorList>
    </citation>
    <scope>IDENTIFICATION</scope>
    <source>
        <strain evidence="11">HSOK</strain>
    </source>
</reference>
<organism evidence="11 12">
    <name type="scientific">Oryzias latipes</name>
    <name type="common">Japanese rice fish</name>
    <name type="synonym">Japanese killifish</name>
    <dbReference type="NCBI Taxonomy" id="8090"/>
    <lineage>
        <taxon>Eukaryota</taxon>
        <taxon>Metazoa</taxon>
        <taxon>Chordata</taxon>
        <taxon>Craniata</taxon>
        <taxon>Vertebrata</taxon>
        <taxon>Euteleostomi</taxon>
        <taxon>Actinopterygii</taxon>
        <taxon>Neopterygii</taxon>
        <taxon>Teleostei</taxon>
        <taxon>Neoteleostei</taxon>
        <taxon>Acanthomorphata</taxon>
        <taxon>Ovalentaria</taxon>
        <taxon>Atherinomorphae</taxon>
        <taxon>Beloniformes</taxon>
        <taxon>Adrianichthyidae</taxon>
        <taxon>Oryziinae</taxon>
        <taxon>Oryzias</taxon>
    </lineage>
</organism>
<evidence type="ECO:0000256" key="4">
    <source>
        <dbReference type="ARBA" id="ARBA00022859"/>
    </source>
</evidence>
<proteinExistence type="predicted"/>
<keyword evidence="6" id="KW-1015">Disulfide bond</keyword>
<dbReference type="SMART" id="SM00406">
    <property type="entry name" value="IGv"/>
    <property type="match status" value="1"/>
</dbReference>
<reference key="1">
    <citation type="journal article" date="2007" name="Nature">
        <title>The medaka draft genome and insights into vertebrate genome evolution.</title>
        <authorList>
            <person name="Kasahara M."/>
            <person name="Naruse K."/>
            <person name="Sasaki S."/>
            <person name="Nakatani Y."/>
            <person name="Qu W."/>
            <person name="Ahsan B."/>
            <person name="Yamada T."/>
            <person name="Nagayasu Y."/>
            <person name="Doi K."/>
            <person name="Kasai Y."/>
            <person name="Jindo T."/>
            <person name="Kobayashi D."/>
            <person name="Shimada A."/>
            <person name="Toyoda A."/>
            <person name="Kuroki Y."/>
            <person name="Fujiyama A."/>
            <person name="Sasaki T."/>
            <person name="Shimizu A."/>
            <person name="Asakawa S."/>
            <person name="Shimizu N."/>
            <person name="Hashimoto S."/>
            <person name="Yang J."/>
            <person name="Lee Y."/>
            <person name="Matsushima K."/>
            <person name="Sugano S."/>
            <person name="Sakaizumi M."/>
            <person name="Narita T."/>
            <person name="Ohishi K."/>
            <person name="Haga S."/>
            <person name="Ohta F."/>
            <person name="Nomoto H."/>
            <person name="Nogata K."/>
            <person name="Morishita T."/>
            <person name="Endo T."/>
            <person name="Shin-I T."/>
            <person name="Takeda H."/>
            <person name="Morishita S."/>
            <person name="Kohara Y."/>
        </authorList>
    </citation>
    <scope>NUCLEOTIDE SEQUENCE [LARGE SCALE GENOMIC DNA]</scope>
    <source>
        <strain>Hd-rR</strain>
    </source>
</reference>
<dbReference type="SMART" id="SM00409">
    <property type="entry name" value="IG"/>
    <property type="match status" value="1"/>
</dbReference>
<evidence type="ECO:0000256" key="3">
    <source>
        <dbReference type="ARBA" id="ARBA00022729"/>
    </source>
</evidence>
<dbReference type="InterPro" id="IPR013106">
    <property type="entry name" value="Ig_V-set"/>
</dbReference>
<reference evidence="11" key="4">
    <citation type="submission" date="2025-09" db="UniProtKB">
        <authorList>
            <consortium name="Ensembl"/>
        </authorList>
    </citation>
    <scope>IDENTIFICATION</scope>
    <source>
        <strain evidence="11">HSOK</strain>
    </source>
</reference>